<protein>
    <submittedName>
        <fullName evidence="1">Uncharacterized protein</fullName>
    </submittedName>
</protein>
<evidence type="ECO:0000313" key="1">
    <source>
        <dbReference type="EMBL" id="GHO47888.1"/>
    </source>
</evidence>
<name>A0A8J3I6A3_9CHLR</name>
<sequence length="146" mass="16066">MDVGDLCQQTGQRVIVSVPVEGVPEWHNVAFRRFSIWETKDVMYPTPGKPLVIHGEDGWQPGNRSQVQSRDSVLAHSLHYALCLFLTALAKSPINAADDEIAHQQFYDQPRQVGREAIVIALSITGLDMGAQERNGEDAQAADAVT</sequence>
<accession>A0A8J3I6A3</accession>
<dbReference type="EMBL" id="BNJF01000003">
    <property type="protein sequence ID" value="GHO47888.1"/>
    <property type="molecule type" value="Genomic_DNA"/>
</dbReference>
<dbReference type="Proteomes" id="UP000612362">
    <property type="component" value="Unassembled WGS sequence"/>
</dbReference>
<dbReference type="AlphaFoldDB" id="A0A8J3I6A3"/>
<keyword evidence="2" id="KW-1185">Reference proteome</keyword>
<reference evidence="1" key="1">
    <citation type="submission" date="2020-10" db="EMBL/GenBank/DDBJ databases">
        <title>Taxonomic study of unclassified bacteria belonging to the class Ktedonobacteria.</title>
        <authorList>
            <person name="Yabe S."/>
            <person name="Wang C.M."/>
            <person name="Zheng Y."/>
            <person name="Sakai Y."/>
            <person name="Cavaletti L."/>
            <person name="Monciardini P."/>
            <person name="Donadio S."/>
        </authorList>
    </citation>
    <scope>NUCLEOTIDE SEQUENCE</scope>
    <source>
        <strain evidence="1">SOSP1-1</strain>
    </source>
</reference>
<evidence type="ECO:0000313" key="2">
    <source>
        <dbReference type="Proteomes" id="UP000612362"/>
    </source>
</evidence>
<proteinExistence type="predicted"/>
<gene>
    <name evidence="1" type="ORF">KSX_60510</name>
</gene>
<comment type="caution">
    <text evidence="1">The sequence shown here is derived from an EMBL/GenBank/DDBJ whole genome shotgun (WGS) entry which is preliminary data.</text>
</comment>
<organism evidence="1 2">
    <name type="scientific">Ktedonospora formicarum</name>
    <dbReference type="NCBI Taxonomy" id="2778364"/>
    <lineage>
        <taxon>Bacteria</taxon>
        <taxon>Bacillati</taxon>
        <taxon>Chloroflexota</taxon>
        <taxon>Ktedonobacteria</taxon>
        <taxon>Ktedonobacterales</taxon>
        <taxon>Ktedonobacteraceae</taxon>
        <taxon>Ktedonospora</taxon>
    </lineage>
</organism>